<name>A0A8S8ZJF2_SORMA</name>
<reference evidence="4 5" key="1">
    <citation type="submission" date="2017-07" db="EMBL/GenBank/DDBJ databases">
        <title>Genome sequence of the Sordaria macrospora wild type strain R19027.</title>
        <authorList>
            <person name="Nowrousian M."/>
            <person name="Teichert I."/>
            <person name="Kueck U."/>
        </authorList>
    </citation>
    <scope>NUCLEOTIDE SEQUENCE [LARGE SCALE GENOMIC DNA]</scope>
    <source>
        <strain evidence="4 5">R19027</strain>
        <tissue evidence="4">Mycelium</tissue>
    </source>
</reference>
<protein>
    <recommendedName>
        <fullName evidence="6">Mid2 domain-containing protein</fullName>
    </recommendedName>
</protein>
<feature type="region of interest" description="Disordered" evidence="1">
    <location>
        <begin position="63"/>
        <end position="120"/>
    </location>
</feature>
<feature type="region of interest" description="Disordered" evidence="1">
    <location>
        <begin position="153"/>
        <end position="183"/>
    </location>
</feature>
<evidence type="ECO:0000313" key="5">
    <source>
        <dbReference type="Proteomes" id="UP000433876"/>
    </source>
</evidence>
<keyword evidence="2" id="KW-0812">Transmembrane</keyword>
<comment type="caution">
    <text evidence="4">The sequence shown here is derived from an EMBL/GenBank/DDBJ whole genome shotgun (WGS) entry which is preliminary data.</text>
</comment>
<keyword evidence="2" id="KW-0472">Membrane</keyword>
<dbReference type="VEuPathDB" id="FungiDB:SMAC_09118"/>
<keyword evidence="3" id="KW-0732">Signal</keyword>
<dbReference type="AlphaFoldDB" id="A0A8S8ZJF2"/>
<evidence type="ECO:0000256" key="3">
    <source>
        <dbReference type="SAM" id="SignalP"/>
    </source>
</evidence>
<feature type="compositionally biased region" description="Polar residues" evidence="1">
    <location>
        <begin position="64"/>
        <end position="76"/>
    </location>
</feature>
<dbReference type="Proteomes" id="UP000433876">
    <property type="component" value="Unassembled WGS sequence"/>
</dbReference>
<evidence type="ECO:0000313" key="4">
    <source>
        <dbReference type="EMBL" id="KAA8628896.1"/>
    </source>
</evidence>
<keyword evidence="2" id="KW-1133">Transmembrane helix</keyword>
<feature type="signal peptide" evidence="3">
    <location>
        <begin position="1"/>
        <end position="19"/>
    </location>
</feature>
<evidence type="ECO:0000256" key="1">
    <source>
        <dbReference type="SAM" id="MobiDB-lite"/>
    </source>
</evidence>
<dbReference type="EMBL" id="NMPR01000159">
    <property type="protein sequence ID" value="KAA8628896.1"/>
    <property type="molecule type" value="Genomic_DNA"/>
</dbReference>
<feature type="chain" id="PRO_5035754356" description="Mid2 domain-containing protein" evidence="3">
    <location>
        <begin position="20"/>
        <end position="183"/>
    </location>
</feature>
<proteinExistence type="predicted"/>
<organism evidence="4 5">
    <name type="scientific">Sordaria macrospora</name>
    <dbReference type="NCBI Taxonomy" id="5147"/>
    <lineage>
        <taxon>Eukaryota</taxon>
        <taxon>Fungi</taxon>
        <taxon>Dikarya</taxon>
        <taxon>Ascomycota</taxon>
        <taxon>Pezizomycotina</taxon>
        <taxon>Sordariomycetes</taxon>
        <taxon>Sordariomycetidae</taxon>
        <taxon>Sordariales</taxon>
        <taxon>Sordariaceae</taxon>
        <taxon>Sordaria</taxon>
    </lineage>
</organism>
<sequence>MRTHFFLRFTLGLLASTSAAILIPRGANGTLQDRTTIYFPGPIPGHSNTRTIHDDLQVAAKLASRSSSDNTNSITTGELPASEEGTDENSMNDGKNSSKRALVPSTAPKGDEKVKKKKSTDDLWPKVGAVAGAVVVLVCIVVGYKVHKKGHQKEMGRMKRGKQEKKKWYGSSEYRARRTTVHG</sequence>
<gene>
    <name evidence="4" type="ORF">SMACR_09118</name>
</gene>
<feature type="transmembrane region" description="Helical" evidence="2">
    <location>
        <begin position="123"/>
        <end position="144"/>
    </location>
</feature>
<feature type="compositionally biased region" description="Basic and acidic residues" evidence="1">
    <location>
        <begin position="109"/>
        <end position="120"/>
    </location>
</feature>
<evidence type="ECO:0000256" key="2">
    <source>
        <dbReference type="SAM" id="Phobius"/>
    </source>
</evidence>
<accession>A0A8S8ZJF2</accession>
<evidence type="ECO:0008006" key="6">
    <source>
        <dbReference type="Google" id="ProtNLM"/>
    </source>
</evidence>